<organism evidence="2 3">
    <name type="scientific">Pachysolen tannophilus NRRL Y-2460</name>
    <dbReference type="NCBI Taxonomy" id="669874"/>
    <lineage>
        <taxon>Eukaryota</taxon>
        <taxon>Fungi</taxon>
        <taxon>Dikarya</taxon>
        <taxon>Ascomycota</taxon>
        <taxon>Saccharomycotina</taxon>
        <taxon>Pichiomycetes</taxon>
        <taxon>Pachysolenaceae</taxon>
        <taxon>Pachysolen</taxon>
    </lineage>
</organism>
<dbReference type="OrthoDB" id="296793at2759"/>
<dbReference type="GO" id="GO:0016020">
    <property type="term" value="C:membrane"/>
    <property type="evidence" value="ECO:0007669"/>
    <property type="project" value="InterPro"/>
</dbReference>
<accession>A0A1E4TNL4</accession>
<feature type="domain" description="Conserved oligomeric Golgi complex subunit 3 C-terminal" evidence="1">
    <location>
        <begin position="45"/>
        <end position="427"/>
    </location>
</feature>
<dbReference type="Pfam" id="PF20671">
    <property type="entry name" value="COG3_C"/>
    <property type="match status" value="1"/>
</dbReference>
<evidence type="ECO:0000313" key="2">
    <source>
        <dbReference type="EMBL" id="ODV93327.1"/>
    </source>
</evidence>
<name>A0A1E4TNL4_PACTA</name>
<proteinExistence type="predicted"/>
<dbReference type="GO" id="GO:0005801">
    <property type="term" value="C:cis-Golgi network"/>
    <property type="evidence" value="ECO:0007669"/>
    <property type="project" value="InterPro"/>
</dbReference>
<evidence type="ECO:0000259" key="1">
    <source>
        <dbReference type="Pfam" id="PF20671"/>
    </source>
</evidence>
<keyword evidence="3" id="KW-1185">Reference proteome</keyword>
<dbReference type="GO" id="GO:0017119">
    <property type="term" value="C:Golgi transport complex"/>
    <property type="evidence" value="ECO:0007669"/>
    <property type="project" value="TreeGrafter"/>
</dbReference>
<dbReference type="InterPro" id="IPR007265">
    <property type="entry name" value="COG_su3"/>
</dbReference>
<dbReference type="Proteomes" id="UP000094236">
    <property type="component" value="Unassembled WGS sequence"/>
</dbReference>
<dbReference type="InterPro" id="IPR048685">
    <property type="entry name" value="COG3_C"/>
</dbReference>
<dbReference type="PANTHER" id="PTHR13302">
    <property type="entry name" value="CONSERVED OLIGOMERIC GOLGI COMPLEX COMPONENT 3"/>
    <property type="match status" value="1"/>
</dbReference>
<sequence>MKFRQCMVRALTLIRNYVVEGFKKISNELNSKLKVGMISNVTIEALIYNRFQEDCSKFKPLINELYIRTIIIEEDDESNYDSEYLGLLTDCYNNYFKIRKHFLSSYIHNHLSNYNSTNKVLIHYIQDNISFFSNICNKELKIFKSIFYSSPNLNKYNNKVINNEFQDILNPLYQLARTKILRETSIDRLCDVITLLQKYYEFEYDEGNSEIESVGIGNNENSLDLKFASDDSALNKTIRFDKLFEPILKEVQTKLILRIQVYIDKNILNYKPSGEELTIANRRIKQKQKSENSNADDASFNDTASSIVTTTSMIDENINKTLKEFNIDQDETSSSLYYPPILKSIKLLNKIYQLVDPKIFSDLANSIVHLLILSIRETFEKNYVINNKNKTDLKLYLIKNYIFLKKVLDTNFDIEYVGNESILDFSGLQGLIYGVINKTETTLNDKYRRKSSIGSENGFFNKVLKSVPKYVNNIIDGKQELTVELRNLIHSYIDDCSDIILLPLKSITKDNIQNANEILGDFKKNLNIEIERRKTQILNYIDDDETVVSSLIDGIKESIVNKYENVYQYINELFTKNGVKDTELMEADTLLYFLNN</sequence>
<dbReference type="EMBL" id="KV454018">
    <property type="protein sequence ID" value="ODV93327.1"/>
    <property type="molecule type" value="Genomic_DNA"/>
</dbReference>
<dbReference type="STRING" id="669874.A0A1E4TNL4"/>
<dbReference type="PANTHER" id="PTHR13302:SF8">
    <property type="entry name" value="CONSERVED OLIGOMERIC GOLGI COMPLEX SUBUNIT 3"/>
    <property type="match status" value="1"/>
</dbReference>
<dbReference type="GO" id="GO:0006891">
    <property type="term" value="P:intra-Golgi vesicle-mediated transport"/>
    <property type="evidence" value="ECO:0007669"/>
    <property type="project" value="TreeGrafter"/>
</dbReference>
<reference evidence="3" key="1">
    <citation type="submission" date="2016-05" db="EMBL/GenBank/DDBJ databases">
        <title>Comparative genomics of biotechnologically important yeasts.</title>
        <authorList>
            <consortium name="DOE Joint Genome Institute"/>
            <person name="Riley R."/>
            <person name="Haridas S."/>
            <person name="Wolfe K.H."/>
            <person name="Lopes M.R."/>
            <person name="Hittinger C.T."/>
            <person name="Goker M."/>
            <person name="Salamov A."/>
            <person name="Wisecaver J."/>
            <person name="Long T.M."/>
            <person name="Aerts A.L."/>
            <person name="Barry K."/>
            <person name="Choi C."/>
            <person name="Clum A."/>
            <person name="Coughlan A.Y."/>
            <person name="Deshpande S."/>
            <person name="Douglass A.P."/>
            <person name="Hanson S.J."/>
            <person name="Klenk H.-P."/>
            <person name="Labutti K."/>
            <person name="Lapidus A."/>
            <person name="Lindquist E."/>
            <person name="Lipzen A."/>
            <person name="Meier-Kolthoff J.P."/>
            <person name="Ohm R.A."/>
            <person name="Otillar R.P."/>
            <person name="Pangilinan J."/>
            <person name="Peng Y."/>
            <person name="Rokas A."/>
            <person name="Rosa C.A."/>
            <person name="Scheuner C."/>
            <person name="Sibirny A.A."/>
            <person name="Slot J.C."/>
            <person name="Stielow J.B."/>
            <person name="Sun H."/>
            <person name="Kurtzman C.P."/>
            <person name="Blackwell M."/>
            <person name="Grigoriev I.V."/>
            <person name="Jeffries T.W."/>
        </authorList>
    </citation>
    <scope>NUCLEOTIDE SEQUENCE [LARGE SCALE GENOMIC DNA]</scope>
    <source>
        <strain evidence="3">NRRL Y-2460</strain>
    </source>
</reference>
<protein>
    <recommendedName>
        <fullName evidence="1">Conserved oligomeric Golgi complex subunit 3 C-terminal domain-containing protein</fullName>
    </recommendedName>
</protein>
<dbReference type="GO" id="GO:0007030">
    <property type="term" value="P:Golgi organization"/>
    <property type="evidence" value="ECO:0007669"/>
    <property type="project" value="TreeGrafter"/>
</dbReference>
<dbReference type="GO" id="GO:0032258">
    <property type="term" value="P:cytoplasm to vacuole targeting by the Cvt pathway"/>
    <property type="evidence" value="ECO:0007669"/>
    <property type="project" value="TreeGrafter"/>
</dbReference>
<dbReference type="AlphaFoldDB" id="A0A1E4TNL4"/>
<gene>
    <name evidence="2" type="ORF">PACTADRAFT_51929</name>
</gene>
<dbReference type="GO" id="GO:0006914">
    <property type="term" value="P:autophagy"/>
    <property type="evidence" value="ECO:0007669"/>
    <property type="project" value="TreeGrafter"/>
</dbReference>
<evidence type="ECO:0000313" key="3">
    <source>
        <dbReference type="Proteomes" id="UP000094236"/>
    </source>
</evidence>